<evidence type="ECO:0000313" key="9">
    <source>
        <dbReference type="Proteomes" id="UP000789342"/>
    </source>
</evidence>
<keyword evidence="9" id="KW-1185">Reference proteome</keyword>
<dbReference type="OrthoDB" id="547796at2759"/>
<keyword evidence="5" id="KW-0408">Iron</keyword>
<proteinExistence type="inferred from homology"/>
<dbReference type="Proteomes" id="UP000789342">
    <property type="component" value="Unassembled WGS sequence"/>
</dbReference>
<evidence type="ECO:0000256" key="1">
    <source>
        <dbReference type="ARBA" id="ARBA00004240"/>
    </source>
</evidence>
<dbReference type="GO" id="GO:0005783">
    <property type="term" value="C:endoplasmic reticulum"/>
    <property type="evidence" value="ECO:0007669"/>
    <property type="project" value="UniProtKB-SubCell"/>
</dbReference>
<protein>
    <submittedName>
        <fullName evidence="8">10253_t:CDS:1</fullName>
    </submittedName>
</protein>
<comment type="similarity">
    <text evidence="6">Belongs to the cytochrome b5 family. MAPR subfamily.</text>
</comment>
<keyword evidence="3" id="KW-0479">Metal-binding</keyword>
<gene>
    <name evidence="8" type="ORF">AMORRO_LOCUS936</name>
</gene>
<dbReference type="InterPro" id="IPR001199">
    <property type="entry name" value="Cyt_B5-like_heme/steroid-bd"/>
</dbReference>
<evidence type="ECO:0000313" key="8">
    <source>
        <dbReference type="EMBL" id="CAG8451816.1"/>
    </source>
</evidence>
<evidence type="ECO:0000256" key="6">
    <source>
        <dbReference type="ARBA" id="ARBA00038357"/>
    </source>
</evidence>
<dbReference type="SMART" id="SM01117">
    <property type="entry name" value="Cyt-b5"/>
    <property type="match status" value="1"/>
</dbReference>
<accession>A0A9N8VG22</accession>
<sequence length="152" mass="17656">MSQPIYETLISQLLENPLNWFLSSFLVYVVYSYLTPPQHQLPISRHPDTTVFREYTPIELREFDGRTDRTKIYMGVCGKVYDVTKGRNFYGPDASRGLAKNSFDMDVLTPIDQPLDTLEDLTKDEIESLNEWHAHFANKYECIGRLINNSDN</sequence>
<dbReference type="SUPFAM" id="SSF55856">
    <property type="entry name" value="Cytochrome b5-like heme/steroid binding domain"/>
    <property type="match status" value="1"/>
</dbReference>
<dbReference type="EMBL" id="CAJVPV010000332">
    <property type="protein sequence ID" value="CAG8451816.1"/>
    <property type="molecule type" value="Genomic_DNA"/>
</dbReference>
<dbReference type="GO" id="GO:0046872">
    <property type="term" value="F:metal ion binding"/>
    <property type="evidence" value="ECO:0007669"/>
    <property type="project" value="UniProtKB-KW"/>
</dbReference>
<name>A0A9N8VG22_9GLOM</name>
<comment type="caution">
    <text evidence="8">The sequence shown here is derived from an EMBL/GenBank/DDBJ whole genome shotgun (WGS) entry which is preliminary data.</text>
</comment>
<dbReference type="InterPro" id="IPR050577">
    <property type="entry name" value="MAPR/NEUFC/NENF-like"/>
</dbReference>
<evidence type="ECO:0000256" key="3">
    <source>
        <dbReference type="ARBA" id="ARBA00022723"/>
    </source>
</evidence>
<evidence type="ECO:0000256" key="5">
    <source>
        <dbReference type="ARBA" id="ARBA00023004"/>
    </source>
</evidence>
<evidence type="ECO:0000256" key="4">
    <source>
        <dbReference type="ARBA" id="ARBA00022824"/>
    </source>
</evidence>
<keyword evidence="2" id="KW-0349">Heme</keyword>
<feature type="domain" description="Cytochrome b5 heme-binding" evidence="7">
    <location>
        <begin position="55"/>
        <end position="147"/>
    </location>
</feature>
<reference evidence="8" key="1">
    <citation type="submission" date="2021-06" db="EMBL/GenBank/DDBJ databases">
        <authorList>
            <person name="Kallberg Y."/>
            <person name="Tangrot J."/>
            <person name="Rosling A."/>
        </authorList>
    </citation>
    <scope>NUCLEOTIDE SEQUENCE</scope>
    <source>
        <strain evidence="8">CL551</strain>
    </source>
</reference>
<keyword evidence="4" id="KW-0256">Endoplasmic reticulum</keyword>
<dbReference type="PANTHER" id="PTHR10281:SF72">
    <property type="entry name" value="NEUDESIN"/>
    <property type="match status" value="1"/>
</dbReference>
<dbReference type="GO" id="GO:0016020">
    <property type="term" value="C:membrane"/>
    <property type="evidence" value="ECO:0007669"/>
    <property type="project" value="TreeGrafter"/>
</dbReference>
<organism evidence="8 9">
    <name type="scientific">Acaulospora morrowiae</name>
    <dbReference type="NCBI Taxonomy" id="94023"/>
    <lineage>
        <taxon>Eukaryota</taxon>
        <taxon>Fungi</taxon>
        <taxon>Fungi incertae sedis</taxon>
        <taxon>Mucoromycota</taxon>
        <taxon>Glomeromycotina</taxon>
        <taxon>Glomeromycetes</taxon>
        <taxon>Diversisporales</taxon>
        <taxon>Acaulosporaceae</taxon>
        <taxon>Acaulospora</taxon>
    </lineage>
</organism>
<dbReference type="Gene3D" id="3.10.120.10">
    <property type="entry name" value="Cytochrome b5-like heme/steroid binding domain"/>
    <property type="match status" value="1"/>
</dbReference>
<comment type="subcellular location">
    <subcellularLocation>
        <location evidence="1">Endoplasmic reticulum</location>
    </subcellularLocation>
</comment>
<dbReference type="PANTHER" id="PTHR10281">
    <property type="entry name" value="MEMBRANE-ASSOCIATED PROGESTERONE RECEPTOR COMPONENT-RELATED"/>
    <property type="match status" value="1"/>
</dbReference>
<dbReference type="AlphaFoldDB" id="A0A9N8VG22"/>
<evidence type="ECO:0000256" key="2">
    <source>
        <dbReference type="ARBA" id="ARBA00022617"/>
    </source>
</evidence>
<evidence type="ECO:0000259" key="7">
    <source>
        <dbReference type="SMART" id="SM01117"/>
    </source>
</evidence>
<dbReference type="InterPro" id="IPR036400">
    <property type="entry name" value="Cyt_B5-like_heme/steroid_sf"/>
</dbReference>